<name>A0ABR4J4G7_9EURO</name>
<dbReference type="SMART" id="SM00355">
    <property type="entry name" value="ZnF_C2H2"/>
    <property type="match status" value="6"/>
</dbReference>
<keyword evidence="3 5" id="KW-0863">Zinc-finger</keyword>
<dbReference type="Proteomes" id="UP001610446">
    <property type="component" value="Unassembled WGS sequence"/>
</dbReference>
<feature type="domain" description="C2H2-type" evidence="6">
    <location>
        <begin position="90"/>
        <end position="113"/>
    </location>
</feature>
<evidence type="ECO:0000256" key="3">
    <source>
        <dbReference type="ARBA" id="ARBA00022771"/>
    </source>
</evidence>
<dbReference type="PANTHER" id="PTHR24379:SF121">
    <property type="entry name" value="C2H2-TYPE DOMAIN-CONTAINING PROTEIN"/>
    <property type="match status" value="1"/>
</dbReference>
<evidence type="ECO:0000256" key="1">
    <source>
        <dbReference type="ARBA" id="ARBA00022723"/>
    </source>
</evidence>
<evidence type="ECO:0000259" key="6">
    <source>
        <dbReference type="PROSITE" id="PS50157"/>
    </source>
</evidence>
<proteinExistence type="predicted"/>
<dbReference type="PROSITE" id="PS00028">
    <property type="entry name" value="ZINC_FINGER_C2H2_1"/>
    <property type="match status" value="1"/>
</dbReference>
<keyword evidence="4" id="KW-0862">Zinc</keyword>
<gene>
    <name evidence="7" type="ORF">BJY01DRAFT_259377</name>
</gene>
<evidence type="ECO:0000256" key="5">
    <source>
        <dbReference type="PROSITE-ProRule" id="PRU00042"/>
    </source>
</evidence>
<evidence type="ECO:0000256" key="2">
    <source>
        <dbReference type="ARBA" id="ARBA00022737"/>
    </source>
</evidence>
<keyword evidence="8" id="KW-1185">Reference proteome</keyword>
<organism evidence="7 8">
    <name type="scientific">Aspergillus pseudoustus</name>
    <dbReference type="NCBI Taxonomy" id="1810923"/>
    <lineage>
        <taxon>Eukaryota</taxon>
        <taxon>Fungi</taxon>
        <taxon>Dikarya</taxon>
        <taxon>Ascomycota</taxon>
        <taxon>Pezizomycotina</taxon>
        <taxon>Eurotiomycetes</taxon>
        <taxon>Eurotiomycetidae</taxon>
        <taxon>Eurotiales</taxon>
        <taxon>Aspergillaceae</taxon>
        <taxon>Aspergillus</taxon>
        <taxon>Aspergillus subgen. Nidulantes</taxon>
    </lineage>
</organism>
<dbReference type="EMBL" id="JBFXLU010000212">
    <property type="protein sequence ID" value="KAL2834791.1"/>
    <property type="molecule type" value="Genomic_DNA"/>
</dbReference>
<accession>A0ABR4J4G7</accession>
<dbReference type="Pfam" id="PF12874">
    <property type="entry name" value="zf-met"/>
    <property type="match status" value="1"/>
</dbReference>
<protein>
    <recommendedName>
        <fullName evidence="6">C2H2-type domain-containing protein</fullName>
    </recommendedName>
</protein>
<keyword evidence="2" id="KW-0677">Repeat</keyword>
<dbReference type="PANTHER" id="PTHR24379">
    <property type="entry name" value="KRAB AND ZINC FINGER DOMAIN-CONTAINING"/>
    <property type="match status" value="1"/>
</dbReference>
<evidence type="ECO:0000313" key="8">
    <source>
        <dbReference type="Proteomes" id="UP001610446"/>
    </source>
</evidence>
<comment type="caution">
    <text evidence="7">The sequence shown here is derived from an EMBL/GenBank/DDBJ whole genome shotgun (WGS) entry which is preliminary data.</text>
</comment>
<dbReference type="PROSITE" id="PS50157">
    <property type="entry name" value="ZINC_FINGER_C2H2_2"/>
    <property type="match status" value="2"/>
</dbReference>
<evidence type="ECO:0000256" key="4">
    <source>
        <dbReference type="ARBA" id="ARBA00022833"/>
    </source>
</evidence>
<sequence length="256" mass="29785">MNLGPYIEWNGEDYRCTLCDRYFNSRTALFSRCRYTSQHDWCERCTRVFRSPAAKQAHIKAAWCHNICQVCDADLETPTERMNHIKTVHYYCQPCSRTFAQAETFQKHNVDVHHMCVHCKQSFKNENNLRMHKQKHLPRNLFCYGTDCCYAFKSFSGMLIHIESGNCMSGIDEEDLDVAVAVFCANNDYTLSCTPGYRYECMACFAPFNKPSALYQHVEGARGCYNEILVELRCELKLMCARHSEDRPPFYTGIAF</sequence>
<feature type="domain" description="C2H2-type" evidence="6">
    <location>
        <begin position="114"/>
        <end position="136"/>
    </location>
</feature>
<keyword evidence="1" id="KW-0479">Metal-binding</keyword>
<evidence type="ECO:0000313" key="7">
    <source>
        <dbReference type="EMBL" id="KAL2834791.1"/>
    </source>
</evidence>
<dbReference type="InterPro" id="IPR013087">
    <property type="entry name" value="Znf_C2H2_type"/>
</dbReference>
<reference evidence="7 8" key="1">
    <citation type="submission" date="2024-07" db="EMBL/GenBank/DDBJ databases">
        <title>Section-level genome sequencing and comparative genomics of Aspergillus sections Usti and Cavernicolus.</title>
        <authorList>
            <consortium name="Lawrence Berkeley National Laboratory"/>
            <person name="Nybo J.L."/>
            <person name="Vesth T.C."/>
            <person name="Theobald S."/>
            <person name="Frisvad J.C."/>
            <person name="Larsen T.O."/>
            <person name="Kjaerboelling I."/>
            <person name="Rothschild-Mancinelli K."/>
            <person name="Lyhne E.K."/>
            <person name="Kogle M.E."/>
            <person name="Barry K."/>
            <person name="Clum A."/>
            <person name="Na H."/>
            <person name="Ledsgaard L."/>
            <person name="Lin J."/>
            <person name="Lipzen A."/>
            <person name="Kuo A."/>
            <person name="Riley R."/>
            <person name="Mondo S."/>
            <person name="Labutti K."/>
            <person name="Haridas S."/>
            <person name="Pangalinan J."/>
            <person name="Salamov A.A."/>
            <person name="Simmons B.A."/>
            <person name="Magnuson J.K."/>
            <person name="Chen J."/>
            <person name="Drula E."/>
            <person name="Henrissat B."/>
            <person name="Wiebenga A."/>
            <person name="Lubbers R.J."/>
            <person name="Gomes A.C."/>
            <person name="Makela M.R."/>
            <person name="Stajich J."/>
            <person name="Grigoriev I.V."/>
            <person name="Mortensen U.H."/>
            <person name="De Vries R.P."/>
            <person name="Baker S.E."/>
            <person name="Andersen M.R."/>
        </authorList>
    </citation>
    <scope>NUCLEOTIDE SEQUENCE [LARGE SCALE GENOMIC DNA]</scope>
    <source>
        <strain evidence="7 8">CBS 123904</strain>
    </source>
</reference>